<dbReference type="InterPro" id="IPR000374">
    <property type="entry name" value="PC_trans"/>
</dbReference>
<evidence type="ECO:0000256" key="13">
    <source>
        <dbReference type="ARBA" id="ARBA00022989"/>
    </source>
</evidence>
<keyword evidence="15 19" id="KW-0472">Membrane</keyword>
<organism evidence="20 21">
    <name type="scientific">Elusimicrobium minutum (strain Pei191)</name>
    <dbReference type="NCBI Taxonomy" id="445932"/>
    <lineage>
        <taxon>Bacteria</taxon>
        <taxon>Pseudomonadati</taxon>
        <taxon>Elusimicrobiota</taxon>
        <taxon>Elusimicrobia</taxon>
        <taxon>Elusimicrobiales</taxon>
        <taxon>Elusimicrobiaceae</taxon>
        <taxon>Elusimicrobium</taxon>
    </lineage>
</organism>
<comment type="similarity">
    <text evidence="5 18">Belongs to the CDS family.</text>
</comment>
<dbReference type="STRING" id="445932.Emin_0691"/>
<dbReference type="PROSITE" id="PS01315">
    <property type="entry name" value="CDS"/>
    <property type="match status" value="1"/>
</dbReference>
<dbReference type="Pfam" id="PF01148">
    <property type="entry name" value="CTP_transf_1"/>
    <property type="match status" value="1"/>
</dbReference>
<keyword evidence="21" id="KW-1185">Reference proteome</keyword>
<reference evidence="20 21" key="1">
    <citation type="journal article" date="2009" name="Appl. Environ. Microbiol.">
        <title>Genomic analysis of 'Elusimicrobium minutum,' the first cultivated representative of the phylum 'Elusimicrobia' (formerly termite group 1).</title>
        <authorList>
            <person name="Herlemann D.P.R."/>
            <person name="Geissinger O."/>
            <person name="Ikeda-Ohtsubo W."/>
            <person name="Kunin V."/>
            <person name="Sun H."/>
            <person name="Lapidus A."/>
            <person name="Hugenholtz P."/>
            <person name="Brune A."/>
        </authorList>
    </citation>
    <scope>NUCLEOTIDE SEQUENCE [LARGE SCALE GENOMIC DNA]</scope>
    <source>
        <strain evidence="20 21">Pei191</strain>
    </source>
</reference>
<feature type="transmembrane region" description="Helical" evidence="19">
    <location>
        <begin position="12"/>
        <end position="40"/>
    </location>
</feature>
<feature type="transmembrane region" description="Helical" evidence="19">
    <location>
        <begin position="52"/>
        <end position="72"/>
    </location>
</feature>
<evidence type="ECO:0000256" key="2">
    <source>
        <dbReference type="ARBA" id="ARBA00004651"/>
    </source>
</evidence>
<evidence type="ECO:0000313" key="21">
    <source>
        <dbReference type="Proteomes" id="UP000001029"/>
    </source>
</evidence>
<dbReference type="HOGENOM" id="CLU_037294_2_1_0"/>
<dbReference type="PANTHER" id="PTHR46382:SF1">
    <property type="entry name" value="PHOSPHATIDATE CYTIDYLYLTRANSFERASE"/>
    <property type="match status" value="1"/>
</dbReference>
<evidence type="ECO:0000256" key="15">
    <source>
        <dbReference type="ARBA" id="ARBA00023136"/>
    </source>
</evidence>
<keyword evidence="13 19" id="KW-1133">Transmembrane helix</keyword>
<keyword evidence="17" id="KW-1208">Phospholipid metabolism</keyword>
<feature type="transmembrane region" description="Helical" evidence="19">
    <location>
        <begin position="110"/>
        <end position="129"/>
    </location>
</feature>
<evidence type="ECO:0000256" key="4">
    <source>
        <dbReference type="ARBA" id="ARBA00005189"/>
    </source>
</evidence>
<keyword evidence="12 18" id="KW-0548">Nucleotidyltransferase</keyword>
<evidence type="ECO:0000256" key="14">
    <source>
        <dbReference type="ARBA" id="ARBA00023098"/>
    </source>
</evidence>
<feature type="transmembrane region" description="Helical" evidence="19">
    <location>
        <begin position="84"/>
        <end position="103"/>
    </location>
</feature>
<accession>B2KCK0</accession>
<keyword evidence="11 18" id="KW-0812">Transmembrane</keyword>
<evidence type="ECO:0000256" key="6">
    <source>
        <dbReference type="ARBA" id="ARBA00012487"/>
    </source>
</evidence>
<evidence type="ECO:0000256" key="16">
    <source>
        <dbReference type="ARBA" id="ARBA00023209"/>
    </source>
</evidence>
<keyword evidence="14" id="KW-0443">Lipid metabolism</keyword>
<evidence type="ECO:0000256" key="17">
    <source>
        <dbReference type="ARBA" id="ARBA00023264"/>
    </source>
</evidence>
<comment type="pathway">
    <text evidence="4">Lipid metabolism.</text>
</comment>
<evidence type="ECO:0000256" key="1">
    <source>
        <dbReference type="ARBA" id="ARBA00001698"/>
    </source>
</evidence>
<evidence type="ECO:0000256" key="18">
    <source>
        <dbReference type="RuleBase" id="RU003938"/>
    </source>
</evidence>
<evidence type="ECO:0000313" key="20">
    <source>
        <dbReference type="EMBL" id="ACC98246.1"/>
    </source>
</evidence>
<dbReference type="OrthoDB" id="9799199at2"/>
<dbReference type="GO" id="GO:0016024">
    <property type="term" value="P:CDP-diacylglycerol biosynthetic process"/>
    <property type="evidence" value="ECO:0007669"/>
    <property type="project" value="UniProtKB-UniPathway"/>
</dbReference>
<dbReference type="PANTHER" id="PTHR46382">
    <property type="entry name" value="PHOSPHATIDATE CYTIDYLYLTRANSFERASE"/>
    <property type="match status" value="1"/>
</dbReference>
<evidence type="ECO:0000256" key="5">
    <source>
        <dbReference type="ARBA" id="ARBA00010185"/>
    </source>
</evidence>
<keyword evidence="8" id="KW-1003">Cell membrane</keyword>
<keyword evidence="10 18" id="KW-0808">Transferase</keyword>
<evidence type="ECO:0000256" key="3">
    <source>
        <dbReference type="ARBA" id="ARBA00005119"/>
    </source>
</evidence>
<evidence type="ECO:0000256" key="11">
    <source>
        <dbReference type="ARBA" id="ARBA00022692"/>
    </source>
</evidence>
<comment type="subcellular location">
    <subcellularLocation>
        <location evidence="2">Cell membrane</location>
        <topology evidence="2">Multi-pass membrane protein</topology>
    </subcellularLocation>
</comment>
<dbReference type="GO" id="GO:0005886">
    <property type="term" value="C:plasma membrane"/>
    <property type="evidence" value="ECO:0007669"/>
    <property type="project" value="UniProtKB-SubCell"/>
</dbReference>
<evidence type="ECO:0000256" key="7">
    <source>
        <dbReference type="ARBA" id="ARBA00019373"/>
    </source>
</evidence>
<name>B2KCK0_ELUMP</name>
<evidence type="ECO:0000256" key="9">
    <source>
        <dbReference type="ARBA" id="ARBA00022516"/>
    </source>
</evidence>
<dbReference type="RefSeq" id="WP_012414861.1">
    <property type="nucleotide sequence ID" value="NC_010644.1"/>
</dbReference>
<dbReference type="GO" id="GO:0004605">
    <property type="term" value="F:phosphatidate cytidylyltransferase activity"/>
    <property type="evidence" value="ECO:0007669"/>
    <property type="project" value="UniProtKB-EC"/>
</dbReference>
<evidence type="ECO:0000256" key="19">
    <source>
        <dbReference type="SAM" id="Phobius"/>
    </source>
</evidence>
<feature type="transmembrane region" description="Helical" evidence="19">
    <location>
        <begin position="180"/>
        <end position="199"/>
    </location>
</feature>
<evidence type="ECO:0000256" key="10">
    <source>
        <dbReference type="ARBA" id="ARBA00022679"/>
    </source>
</evidence>
<sequence>MLLPRIITALVGVPLIIAAIHMGGLVYMAFIGGVIALCLYEYGLIMKAGRKPVHLFSLVFFGLLMAVVAILGRANVPVTLPDNLYPFAISVVIFGVMFVEVITPNRSIERVAFTFFGIFFIPWTLAHMINVRDIPQYGEYLTIIMIVTVWVCDTMAYFTGRAFGRHKMNKEVSPKKSWEGAIGGTAFAVLAAIGLRALFLPTLLTVWEAALLGLIIAVTGQISDLSESIIKRSTGVKDSSNLLPGHGGFLDRFDSYLLLAPAFYYTVLFFL</sequence>
<evidence type="ECO:0000256" key="8">
    <source>
        <dbReference type="ARBA" id="ARBA00022475"/>
    </source>
</evidence>
<dbReference type="Proteomes" id="UP000001029">
    <property type="component" value="Chromosome"/>
</dbReference>
<proteinExistence type="inferred from homology"/>
<comment type="catalytic activity">
    <reaction evidence="1 18">
        <text>a 1,2-diacyl-sn-glycero-3-phosphate + CTP + H(+) = a CDP-1,2-diacyl-sn-glycerol + diphosphate</text>
        <dbReference type="Rhea" id="RHEA:16229"/>
        <dbReference type="ChEBI" id="CHEBI:15378"/>
        <dbReference type="ChEBI" id="CHEBI:33019"/>
        <dbReference type="ChEBI" id="CHEBI:37563"/>
        <dbReference type="ChEBI" id="CHEBI:58332"/>
        <dbReference type="ChEBI" id="CHEBI:58608"/>
        <dbReference type="EC" id="2.7.7.41"/>
    </reaction>
</comment>
<dbReference type="EC" id="2.7.7.41" evidence="6 18"/>
<dbReference type="UniPathway" id="UPA00557">
    <property type="reaction ID" value="UER00614"/>
</dbReference>
<feature type="transmembrane region" description="Helical" evidence="19">
    <location>
        <begin position="205"/>
        <end position="223"/>
    </location>
</feature>
<feature type="transmembrane region" description="Helical" evidence="19">
    <location>
        <begin position="141"/>
        <end position="159"/>
    </location>
</feature>
<protein>
    <recommendedName>
        <fullName evidence="7 18">Phosphatidate cytidylyltransferase</fullName>
        <ecNumber evidence="6 18">2.7.7.41</ecNumber>
    </recommendedName>
</protein>
<dbReference type="KEGG" id="emi:Emin_0691"/>
<keyword evidence="9" id="KW-0444">Lipid biosynthesis</keyword>
<comment type="pathway">
    <text evidence="3 18">Phospholipid metabolism; CDP-diacylglycerol biosynthesis; CDP-diacylglycerol from sn-glycerol 3-phosphate: step 3/3.</text>
</comment>
<dbReference type="EMBL" id="CP001055">
    <property type="protein sequence ID" value="ACC98246.1"/>
    <property type="molecule type" value="Genomic_DNA"/>
</dbReference>
<evidence type="ECO:0000256" key="12">
    <source>
        <dbReference type="ARBA" id="ARBA00022695"/>
    </source>
</evidence>
<keyword evidence="16" id="KW-0594">Phospholipid biosynthesis</keyword>
<dbReference type="AlphaFoldDB" id="B2KCK0"/>
<gene>
    <name evidence="20" type="ordered locus">Emin_0691</name>
</gene>